<organism evidence="3 4">
    <name type="scientific">Rhodococcus ruber</name>
    <dbReference type="NCBI Taxonomy" id="1830"/>
    <lineage>
        <taxon>Bacteria</taxon>
        <taxon>Bacillati</taxon>
        <taxon>Actinomycetota</taxon>
        <taxon>Actinomycetes</taxon>
        <taxon>Mycobacteriales</taxon>
        <taxon>Nocardiaceae</taxon>
        <taxon>Rhodococcus</taxon>
    </lineage>
</organism>
<sequence>MFARVGLGSRGYLDWAYGVHRVPDGGRRVADAVGAVGGDRCGPAGSAPARDGARRDEEGEPVTGKLWAVSDIHVGHRGNRPVTEDLYPESPDDWLIVAGDVAEKSDDIRWALSLLRSRFAKVIWVPGNHELWTTAKDPVQMHGAARYDYLVTMCRELDVLTPEDPYPVWHGEGGPVTLVPMFLLYDYSFLPEGTATKAEGLALARERNVVATDEFLLAPDPYVTRDVWCRVRLDETRKRLDALDPSLPTVLINHFPLVREPTRMLFYPEFSLWCGTTETADWHLRYRALCAVYGHLHIPRTTYYDGVRFEEVSLGYPREWQRRGLPDRLLRQILPVPEYPPGSLNKWGGHFRVTPEMEAEVEKMRAARTAQSMRAGREGKLR</sequence>
<dbReference type="PANTHER" id="PTHR36492:SF2">
    <property type="entry name" value="[ACYL-CARRIER-PROTEIN] PHOSPHODIESTERASE PPTH"/>
    <property type="match status" value="1"/>
</dbReference>
<accession>A0A098BJ19</accession>
<dbReference type="InterPro" id="IPR029052">
    <property type="entry name" value="Metallo-depent_PP-like"/>
</dbReference>
<dbReference type="InterPro" id="IPR052963">
    <property type="entry name" value="Pantetheine_PDE"/>
</dbReference>
<dbReference type="Proteomes" id="UP000042997">
    <property type="component" value="Unassembled WGS sequence"/>
</dbReference>
<evidence type="ECO:0000313" key="3">
    <source>
        <dbReference type="EMBL" id="CDZ88724.1"/>
    </source>
</evidence>
<protein>
    <submittedName>
        <fullName evidence="3">Calcineurin-like phosphoesterase</fullName>
    </submittedName>
</protein>
<dbReference type="Pfam" id="PF00149">
    <property type="entry name" value="Metallophos"/>
    <property type="match status" value="1"/>
</dbReference>
<gene>
    <name evidence="3" type="ORF">RHRU231_430102</name>
</gene>
<evidence type="ECO:0000256" key="1">
    <source>
        <dbReference type="SAM" id="MobiDB-lite"/>
    </source>
</evidence>
<feature type="region of interest" description="Disordered" evidence="1">
    <location>
        <begin position="36"/>
        <end position="61"/>
    </location>
</feature>
<dbReference type="SUPFAM" id="SSF56300">
    <property type="entry name" value="Metallo-dependent phosphatases"/>
    <property type="match status" value="1"/>
</dbReference>
<dbReference type="PANTHER" id="PTHR36492">
    <property type="match status" value="1"/>
</dbReference>
<evidence type="ECO:0000259" key="2">
    <source>
        <dbReference type="Pfam" id="PF00149"/>
    </source>
</evidence>
<feature type="domain" description="Calcineurin-like phosphoesterase" evidence="2">
    <location>
        <begin position="65"/>
        <end position="299"/>
    </location>
</feature>
<dbReference type="CDD" id="cd00838">
    <property type="entry name" value="MPP_superfamily"/>
    <property type="match status" value="1"/>
</dbReference>
<dbReference type="InterPro" id="IPR004843">
    <property type="entry name" value="Calcineurin-like_PHP"/>
</dbReference>
<dbReference type="Gene3D" id="3.60.21.10">
    <property type="match status" value="1"/>
</dbReference>
<reference evidence="3 4" key="1">
    <citation type="journal article" date="2014" name="Genome Announc.">
        <title>Draft Genome Sequence of Propane- and Butane-Oxidizing Actinobacterium Rhodococcus ruber IEGM 231.</title>
        <authorList>
            <person name="Ivshina I.B."/>
            <person name="Kuyukina M.S."/>
            <person name="Krivoruchko A.V."/>
            <person name="Barbe V."/>
            <person name="Fischer C."/>
        </authorList>
    </citation>
    <scope>NUCLEOTIDE SEQUENCE [LARGE SCALE GENOMIC DNA]</scope>
</reference>
<proteinExistence type="predicted"/>
<evidence type="ECO:0000313" key="4">
    <source>
        <dbReference type="Proteomes" id="UP000042997"/>
    </source>
</evidence>
<dbReference type="EMBL" id="CCSD01000054">
    <property type="protein sequence ID" value="CDZ88724.1"/>
    <property type="molecule type" value="Genomic_DNA"/>
</dbReference>
<dbReference type="eggNOG" id="COG1409">
    <property type="taxonomic scope" value="Bacteria"/>
</dbReference>
<dbReference type="GO" id="GO:0016787">
    <property type="term" value="F:hydrolase activity"/>
    <property type="evidence" value="ECO:0007669"/>
    <property type="project" value="InterPro"/>
</dbReference>
<name>A0A098BJ19_9NOCA</name>
<dbReference type="AlphaFoldDB" id="A0A098BJ19"/>